<reference evidence="2 3" key="1">
    <citation type="journal article" date="2024" name="Science">
        <title>Giant polyketide synthase enzymes in the biosynthesis of giant marine polyether toxins.</title>
        <authorList>
            <person name="Fallon T.R."/>
            <person name="Shende V.V."/>
            <person name="Wierzbicki I.H."/>
            <person name="Pendleton A.L."/>
            <person name="Watervoot N.F."/>
            <person name="Auber R.P."/>
            <person name="Gonzalez D.J."/>
            <person name="Wisecaver J.H."/>
            <person name="Moore B.S."/>
        </authorList>
    </citation>
    <scope>NUCLEOTIDE SEQUENCE [LARGE SCALE GENOMIC DNA]</scope>
    <source>
        <strain evidence="2 3">12B1</strain>
    </source>
</reference>
<accession>A0AB34JLT2</accession>
<dbReference type="AlphaFoldDB" id="A0AB34JLT2"/>
<keyword evidence="3" id="KW-1185">Reference proteome</keyword>
<proteinExistence type="predicted"/>
<dbReference type="Proteomes" id="UP001515480">
    <property type="component" value="Unassembled WGS sequence"/>
</dbReference>
<evidence type="ECO:0000313" key="2">
    <source>
        <dbReference type="EMBL" id="KAL1521873.1"/>
    </source>
</evidence>
<evidence type="ECO:0000256" key="1">
    <source>
        <dbReference type="SAM" id="MobiDB-lite"/>
    </source>
</evidence>
<evidence type="ECO:0000313" key="3">
    <source>
        <dbReference type="Proteomes" id="UP001515480"/>
    </source>
</evidence>
<dbReference type="EMBL" id="JBGBPQ010000007">
    <property type="protein sequence ID" value="KAL1521873.1"/>
    <property type="molecule type" value="Genomic_DNA"/>
</dbReference>
<protein>
    <submittedName>
        <fullName evidence="2">Uncharacterized protein</fullName>
    </submittedName>
</protein>
<organism evidence="2 3">
    <name type="scientific">Prymnesium parvum</name>
    <name type="common">Toxic golden alga</name>
    <dbReference type="NCBI Taxonomy" id="97485"/>
    <lineage>
        <taxon>Eukaryota</taxon>
        <taxon>Haptista</taxon>
        <taxon>Haptophyta</taxon>
        <taxon>Prymnesiophyceae</taxon>
        <taxon>Prymnesiales</taxon>
        <taxon>Prymnesiaceae</taxon>
        <taxon>Prymnesium</taxon>
    </lineage>
</organism>
<feature type="region of interest" description="Disordered" evidence="1">
    <location>
        <begin position="1"/>
        <end position="31"/>
    </location>
</feature>
<comment type="caution">
    <text evidence="2">The sequence shown here is derived from an EMBL/GenBank/DDBJ whole genome shotgun (WGS) entry which is preliminary data.</text>
</comment>
<sequence length="100" mass="11009">MGGALSCFSRSDSTAPHGRVASERPRPGEQYWMADDLHRECRLRSSGKSSPLSSRERTFSPEAELRAHRLSVAEPGQTHGACGREDRALHLAKAMAWAFS</sequence>
<name>A0AB34JLT2_PRYPA</name>
<gene>
    <name evidence="2" type="ORF">AB1Y20_021524</name>
</gene>